<dbReference type="NCBIfam" id="NF047640">
    <property type="entry name" value="gliding_AgmC_N"/>
    <property type="match status" value="1"/>
</dbReference>
<feature type="transmembrane region" description="Helical" evidence="1">
    <location>
        <begin position="639"/>
        <end position="665"/>
    </location>
</feature>
<evidence type="ECO:0008006" key="5">
    <source>
        <dbReference type="Google" id="ProtNLM"/>
    </source>
</evidence>
<evidence type="ECO:0000256" key="2">
    <source>
        <dbReference type="SAM" id="SignalP"/>
    </source>
</evidence>
<sequence>MRIPLGLLALLFAGRVGAEPDTFGRGTGRHGALTVSTQNRVLNSYAPLKVSAAAGAVSLEVSTTTGFEAGGMVLLHQSTGLTPVPASGDPQPLHLASGTVGRYEFARVAAVAAGTLTLTAPLLHGYPGGATQVVSVPEYTQLTVQTGASLRAQAWDGSKGGILVALVSGELLNNGEVSVSGTGFRGGRFLSHEDREGCVGLDEPSASGGSYKGEGLVEGRYGSASGYGNLANGGGGGNCHNAGGGGGAHAGAGGTGGRASAARGDQAVGGLGGAPVVYTPTERLLFGGGGGSGEGNEGRGSGGGAGGGLMLLRAGRIDGTGLFTADGAQPLITQGEDGAGGGGAGGAIVLRSAGGLICGAAAARGGNGGDVRDTVAALGPGGGGGGGVIFLQGDSIACLSPVSGGIAGRSAVSKDSHGATPANGNAANAPGRAQSVTLPFQAPAPPTLVSPAQGATGVAARPLLEFDAGQGVRVHLFLDGVPLASVDADRSGIFSFQVTTPLAPGPHELSAAAEFLGVWSAQAVPHRFEVSPETDGGLPGPDGGEDAGAQPLLVVPGQDEVVGPMPLLAGTALAGTRVSLQVDGVEVAQVEVDGEGRFHHELSAAQALAPGPHAATAQLLEEGSRPAPVPTRFEVVTTLGVGCGCGASAGAGGGVLGGLLALGALRRRRASRGR</sequence>
<evidence type="ECO:0000313" key="4">
    <source>
        <dbReference type="Proteomes" id="UP000199181"/>
    </source>
</evidence>
<name>A0A1I0L7U9_9BACT</name>
<reference evidence="4" key="1">
    <citation type="submission" date="2016-10" db="EMBL/GenBank/DDBJ databases">
        <authorList>
            <person name="Varghese N."/>
            <person name="Submissions S."/>
        </authorList>
    </citation>
    <scope>NUCLEOTIDE SEQUENCE [LARGE SCALE GENOMIC DNA]</scope>
    <source>
        <strain evidence="4">DSM 16858</strain>
    </source>
</reference>
<dbReference type="RefSeq" id="WP_093525478.1">
    <property type="nucleotide sequence ID" value="NZ_FOIJ01000021.1"/>
</dbReference>
<dbReference type="EMBL" id="FOIJ01000021">
    <property type="protein sequence ID" value="SEU36063.1"/>
    <property type="molecule type" value="Genomic_DNA"/>
</dbReference>
<keyword evidence="2" id="KW-0732">Signal</keyword>
<dbReference type="Proteomes" id="UP000199181">
    <property type="component" value="Unassembled WGS sequence"/>
</dbReference>
<dbReference type="AlphaFoldDB" id="A0A1I0L7U9"/>
<evidence type="ECO:0000256" key="1">
    <source>
        <dbReference type="SAM" id="Phobius"/>
    </source>
</evidence>
<keyword evidence="1" id="KW-0812">Transmembrane</keyword>
<protein>
    <recommendedName>
        <fullName evidence="5">Glycine rich protein</fullName>
    </recommendedName>
</protein>
<feature type="signal peptide" evidence="2">
    <location>
        <begin position="1"/>
        <end position="18"/>
    </location>
</feature>
<organism evidence="3 4">
    <name type="scientific">Stigmatella erecta</name>
    <dbReference type="NCBI Taxonomy" id="83460"/>
    <lineage>
        <taxon>Bacteria</taxon>
        <taxon>Pseudomonadati</taxon>
        <taxon>Myxococcota</taxon>
        <taxon>Myxococcia</taxon>
        <taxon>Myxococcales</taxon>
        <taxon>Cystobacterineae</taxon>
        <taxon>Archangiaceae</taxon>
        <taxon>Stigmatella</taxon>
    </lineage>
</organism>
<gene>
    <name evidence="3" type="ORF">SAMN05443639_121102</name>
</gene>
<keyword evidence="4" id="KW-1185">Reference proteome</keyword>
<accession>A0A1I0L7U9</accession>
<keyword evidence="1" id="KW-0472">Membrane</keyword>
<keyword evidence="1" id="KW-1133">Transmembrane helix</keyword>
<proteinExistence type="predicted"/>
<feature type="chain" id="PRO_5011571656" description="Glycine rich protein" evidence="2">
    <location>
        <begin position="19"/>
        <end position="674"/>
    </location>
</feature>
<evidence type="ECO:0000313" key="3">
    <source>
        <dbReference type="EMBL" id="SEU36063.1"/>
    </source>
</evidence>
<dbReference type="InterPro" id="IPR058184">
    <property type="entry name" value="AgmC-like_N"/>
</dbReference>